<dbReference type="KEGG" id="agy:ATC03_12085"/>
<reference evidence="2" key="2">
    <citation type="submission" date="2016-01" db="EMBL/GenBank/DDBJ databases">
        <title>Complete genome sequence of Agromyces aureus AR33T and comparison with related organisms.</title>
        <authorList>
            <person name="Corretto E."/>
            <person name="Antonielli L."/>
            <person name="Sessitsch A."/>
            <person name="Brader G."/>
        </authorList>
    </citation>
    <scope>NUCLEOTIDE SEQUENCE [LARGE SCALE GENOMIC DNA]</scope>
    <source>
        <strain evidence="2">AR33</strain>
    </source>
</reference>
<reference evidence="1 2" key="1">
    <citation type="journal article" date="2016" name="Int. J. Syst. Evol. Microbiol.">
        <title>Agromyces aureus sp. nov., isolated from the rhizosphere of Salix caprea L. grown in a heavy-metal-contaminated soil.</title>
        <authorList>
            <person name="Corretto E."/>
            <person name="Antonielli L."/>
            <person name="Sessitsch A."/>
            <person name="Compant S."/>
            <person name="Gorfer M."/>
            <person name="Kuffner M."/>
            <person name="Brader G."/>
        </authorList>
    </citation>
    <scope>NUCLEOTIDE SEQUENCE [LARGE SCALE GENOMIC DNA]</scope>
    <source>
        <strain evidence="1 2">AR33</strain>
    </source>
</reference>
<gene>
    <name evidence="1" type="ORF">ATC03_12085</name>
</gene>
<evidence type="ECO:0000313" key="2">
    <source>
        <dbReference type="Proteomes" id="UP000078437"/>
    </source>
</evidence>
<keyword evidence="2" id="KW-1185">Reference proteome</keyword>
<dbReference type="AlphaFoldDB" id="A0A191WGJ3"/>
<dbReference type="EMBL" id="CP013979">
    <property type="protein sequence ID" value="ANJ27347.1"/>
    <property type="molecule type" value="Genomic_DNA"/>
</dbReference>
<evidence type="ECO:0000313" key="1">
    <source>
        <dbReference type="EMBL" id="ANJ27347.1"/>
    </source>
</evidence>
<accession>A0A191WGJ3</accession>
<protein>
    <submittedName>
        <fullName evidence="1">Uncharacterized protein</fullName>
    </submittedName>
</protein>
<sequence>MDMTTRQTVETSQFHIQGFSEHAEVDLRFRREEFGCPTPKPLILLPILLHEFGSATFKLGKSLSIERVIVWQRTGRNQLVSKTTRKYVAMLDVAHWKRGMIAGGIPVIGDDSGDDEDLLERP</sequence>
<name>A0A191WGJ3_9MICO</name>
<organism evidence="1 2">
    <name type="scientific">Agromyces aureus</name>
    <dbReference type="NCBI Taxonomy" id="453304"/>
    <lineage>
        <taxon>Bacteria</taxon>
        <taxon>Bacillati</taxon>
        <taxon>Actinomycetota</taxon>
        <taxon>Actinomycetes</taxon>
        <taxon>Micrococcales</taxon>
        <taxon>Microbacteriaceae</taxon>
        <taxon>Agromyces</taxon>
    </lineage>
</organism>
<dbReference type="Proteomes" id="UP000078437">
    <property type="component" value="Chromosome"/>
</dbReference>
<proteinExistence type="predicted"/>